<gene>
    <name evidence="11" type="ORF">RR48_01369</name>
</gene>
<dbReference type="InterPro" id="IPR010255">
    <property type="entry name" value="Haem_peroxidase_sf"/>
</dbReference>
<feature type="signal peptide" evidence="10">
    <location>
        <begin position="1"/>
        <end position="19"/>
    </location>
</feature>
<keyword evidence="8" id="KW-0479">Metal-binding</keyword>
<evidence type="ECO:0000256" key="4">
    <source>
        <dbReference type="ARBA" id="ARBA00022617"/>
    </source>
</evidence>
<evidence type="ECO:0000256" key="9">
    <source>
        <dbReference type="SAM" id="MobiDB-lite"/>
    </source>
</evidence>
<feature type="compositionally biased region" description="Polar residues" evidence="9">
    <location>
        <begin position="1056"/>
        <end position="1073"/>
    </location>
</feature>
<dbReference type="GO" id="GO:0020037">
    <property type="term" value="F:heme binding"/>
    <property type="evidence" value="ECO:0007669"/>
    <property type="project" value="InterPro"/>
</dbReference>
<feature type="chain" id="PRO_5005857414" evidence="10">
    <location>
        <begin position="20"/>
        <end position="1547"/>
    </location>
</feature>
<dbReference type="InParanoid" id="A0A0N0PAV7"/>
<protein>
    <submittedName>
        <fullName evidence="11">Chorion peroxidase</fullName>
    </submittedName>
</protein>
<dbReference type="SUPFAM" id="SSF48113">
    <property type="entry name" value="Heme-dependent peroxidases"/>
    <property type="match status" value="1"/>
</dbReference>
<dbReference type="InterPro" id="IPR019791">
    <property type="entry name" value="Haem_peroxidase_animal"/>
</dbReference>
<feature type="compositionally biased region" description="Low complexity" evidence="9">
    <location>
        <begin position="1031"/>
        <end position="1052"/>
    </location>
</feature>
<dbReference type="Gene3D" id="1.10.640.10">
    <property type="entry name" value="Haem peroxidase domain superfamily, animal type"/>
    <property type="match status" value="1"/>
</dbReference>
<evidence type="ECO:0000256" key="2">
    <source>
        <dbReference type="ARBA" id="ARBA00022525"/>
    </source>
</evidence>
<evidence type="ECO:0000256" key="3">
    <source>
        <dbReference type="ARBA" id="ARBA00022559"/>
    </source>
</evidence>
<feature type="binding site" description="axial binding residue" evidence="8">
    <location>
        <position position="773"/>
    </location>
    <ligand>
        <name>heme b</name>
        <dbReference type="ChEBI" id="CHEBI:60344"/>
    </ligand>
    <ligandPart>
        <name>Fe</name>
        <dbReference type="ChEBI" id="CHEBI:18248"/>
    </ligandPart>
</feature>
<evidence type="ECO:0000256" key="5">
    <source>
        <dbReference type="ARBA" id="ARBA00022729"/>
    </source>
</evidence>
<dbReference type="GO" id="GO:0022412">
    <property type="term" value="P:cellular process involved in reproduction in multicellular organism"/>
    <property type="evidence" value="ECO:0007669"/>
    <property type="project" value="UniProtKB-ARBA"/>
</dbReference>
<feature type="region of interest" description="Disordered" evidence="9">
    <location>
        <begin position="1219"/>
        <end position="1260"/>
    </location>
</feature>
<feature type="compositionally biased region" description="Basic residues" evidence="9">
    <location>
        <begin position="1538"/>
        <end position="1547"/>
    </location>
</feature>
<keyword evidence="3 11" id="KW-0575">Peroxidase</keyword>
<feature type="region of interest" description="Disordered" evidence="9">
    <location>
        <begin position="1020"/>
        <end position="1105"/>
    </location>
</feature>
<dbReference type="PROSITE" id="PS50292">
    <property type="entry name" value="PEROXIDASE_3"/>
    <property type="match status" value="1"/>
</dbReference>
<feature type="compositionally biased region" description="Low complexity" evidence="9">
    <location>
        <begin position="1474"/>
        <end position="1484"/>
    </location>
</feature>
<dbReference type="InterPro" id="IPR037120">
    <property type="entry name" value="Haem_peroxidase_sf_animal"/>
</dbReference>
<sequence>MGMFRYQYIFFLLPLLTNGTQEQSSAPTKDTTNSCPFKKIIEDIFRIQRKYTENPLTLNDGERRKFLVNSVTNLTTYNSTYVSIQEELINDIIASINRIKNNMSLDINANETKLDEAIILNIPQNDLSNSKTNENYNKTDNNNTTLIKSGIEDKFDMHPILNSTNKSNITKTNNTSTTNKPDYVEILTIEPNTNNTTQHNIIEVLKHLMPKLNNSNNKELHSVTIIERNHSKNHSISETKNISTLVLKYCDKGNITSSNSTDDKKTKLTDEDETGADYVNKELPVVDQDTIEDDYDIDKENSEFNEKEVASGNSSLNKNKDVLEAAEYGMQKMHELYSVLEPKLYSMGLWLDDTNPARYVAAFNAPSEESARYSRYGYATLQAATKLKQLNRGDADSDGDDSTGAENRTEAGMFPAASALRQSALLDQCPLRTVPKCPPASKRYRTHDGTCNNLSRPRWGSTMTPVQRFLQPSYSDGIQAPRRSVFGSKLPSAREISSLVHEDQNVENHGITHLLMQWGQFLDHDVTSSSQSRGFNGSVPRCCKDGGRDFMPKELMHPECMPIAVPPSDPFYGPRGVRCLDFVRSSPAPRDDCALGWRDQLNQVSAYIDGSPLYASSARKSDKLRLFRNGMLQYGRVQQRRPVLPPERRDELCRGGAVSSDCFRSGDARVNEHPGLVAAHIVWLRQHNRMAQELAHLNPHWSDEKIYQETRKIIGAMLQHITYREFLPVVLGSEVMRLFELDLVKKGYFKDYNPKINPNPASSFGSAAFRFGHSLVQPSMVRFDRFHRPMGNNVSLHNEITNPSNIWSMGAVDRLLIGMINQPIQKRDEFITEELTNHLFQTPHFDFGMDLAAINIQRGRDHGVPPYTSWREPCGLSTITDFEDLARVMPKRVVRKLKNLYRHVDDIDLFTGGMAERPVIGGLVGPTFACIIAQQFSNLRKGDRFWYENGGFESSFTPAQLQQIRRISLAQILCRTLDTIDSIQPFAFLSPDNPDNERISCQNGLLNNFDLSPWIEVSSDSNNDIKKSDNDPSTTLKPNTKPTTTTRPITTKKSQKLTSTVNKTPQNRPVNHTTRPHKVSHKLNGTDLTNNDTDKPTASTTTKPKTTVQTLTIDDKLDFKNKSSRYSDFESIITRHRAPTRYYNNYNDYDDNVQSVQSLLVNNLQQRRPYNRPVITVTENVDKYTYLINYVPRPTQSWRQTTRKTHDRDVVKVTYQSYDDTYDRRPNRPYYYDSRRPNKPYYNRHDSEDDIDSYRRDSSDTQLTYNFNSSARSTDKDLNKTKLNTTTDKNDKIDTTTENQYKLTTFSYVGTYRGDNADKTTKPDKTDAVDQKNDKYDSMSKDFTTFEAKDKDQERGPEHMTNADKISTFYLYETATKPYNLNRPTRRNDEENIDIRNKNKYYYVRNVLHKYPDTDSNLAKRNTATNDGIVKKNYNHPGVSSTGIEERSAADKVSSLAATESKAMHSEKSKIKAPKPSSSPKTPSVAFQVIPSENSPSQWAVYEENADLPEGLPQRMPSLKIDPHALREIPRPINLSRPVRRRPGGRL</sequence>
<dbReference type="GO" id="GO:0006979">
    <property type="term" value="P:response to oxidative stress"/>
    <property type="evidence" value="ECO:0007669"/>
    <property type="project" value="InterPro"/>
</dbReference>
<comment type="subcellular location">
    <subcellularLocation>
        <location evidence="1">Secreted</location>
    </subcellularLocation>
</comment>
<feature type="region of interest" description="Disordered" evidence="9">
    <location>
        <begin position="1428"/>
        <end position="1547"/>
    </location>
</feature>
<evidence type="ECO:0000313" key="11">
    <source>
        <dbReference type="EMBL" id="KPJ08099.1"/>
    </source>
</evidence>
<dbReference type="Pfam" id="PF03098">
    <property type="entry name" value="An_peroxidase"/>
    <property type="match status" value="1"/>
</dbReference>
<dbReference type="GO" id="GO:0005576">
    <property type="term" value="C:extracellular region"/>
    <property type="evidence" value="ECO:0007669"/>
    <property type="project" value="UniProtKB-SubCell"/>
</dbReference>
<evidence type="ECO:0000256" key="1">
    <source>
        <dbReference type="ARBA" id="ARBA00004613"/>
    </source>
</evidence>
<keyword evidence="5 10" id="KW-0732">Signal</keyword>
<proteinExistence type="predicted"/>
<dbReference type="GO" id="GO:0004601">
    <property type="term" value="F:peroxidase activity"/>
    <property type="evidence" value="ECO:0007669"/>
    <property type="project" value="UniProtKB-KW"/>
</dbReference>
<dbReference type="GO" id="GO:0046872">
    <property type="term" value="F:metal ion binding"/>
    <property type="evidence" value="ECO:0007669"/>
    <property type="project" value="UniProtKB-KW"/>
</dbReference>
<dbReference type="PANTHER" id="PTHR11475:SF109">
    <property type="entry name" value="CHORION PEROXIDASE-LIKE PROTEIN"/>
    <property type="match status" value="1"/>
</dbReference>
<dbReference type="CDD" id="cd09823">
    <property type="entry name" value="peroxinectin_like"/>
    <property type="match status" value="1"/>
</dbReference>
<keyword evidence="4 8" id="KW-0349">Heme</keyword>
<reference evidence="11 12" key="1">
    <citation type="journal article" date="2015" name="Nat. Commun.">
        <title>Outbred genome sequencing and CRISPR/Cas9 gene editing in butterflies.</title>
        <authorList>
            <person name="Li X."/>
            <person name="Fan D."/>
            <person name="Zhang W."/>
            <person name="Liu G."/>
            <person name="Zhang L."/>
            <person name="Zhao L."/>
            <person name="Fang X."/>
            <person name="Chen L."/>
            <person name="Dong Y."/>
            <person name="Chen Y."/>
            <person name="Ding Y."/>
            <person name="Zhao R."/>
            <person name="Feng M."/>
            <person name="Zhu Y."/>
            <person name="Feng Y."/>
            <person name="Jiang X."/>
            <person name="Zhu D."/>
            <person name="Xiang H."/>
            <person name="Feng X."/>
            <person name="Li S."/>
            <person name="Wang J."/>
            <person name="Zhang G."/>
            <person name="Kronforst M.R."/>
            <person name="Wang W."/>
        </authorList>
    </citation>
    <scope>NUCLEOTIDE SEQUENCE [LARGE SCALE GENOMIC DNA]</scope>
    <source>
        <strain evidence="11">Ya'a_city_454_Pm</strain>
        <tissue evidence="11">Whole body</tissue>
    </source>
</reference>
<dbReference type="EMBL" id="KQ461156">
    <property type="protein sequence ID" value="KPJ08099.1"/>
    <property type="molecule type" value="Genomic_DNA"/>
</dbReference>
<dbReference type="Proteomes" id="UP000053240">
    <property type="component" value="Unassembled WGS sequence"/>
</dbReference>
<evidence type="ECO:0000256" key="8">
    <source>
        <dbReference type="PIRSR" id="PIRSR619791-2"/>
    </source>
</evidence>
<evidence type="ECO:0000256" key="10">
    <source>
        <dbReference type="SAM" id="SignalP"/>
    </source>
</evidence>
<organism evidence="11 12">
    <name type="scientific">Papilio machaon</name>
    <name type="common">Old World swallowtail butterfly</name>
    <dbReference type="NCBI Taxonomy" id="76193"/>
    <lineage>
        <taxon>Eukaryota</taxon>
        <taxon>Metazoa</taxon>
        <taxon>Ecdysozoa</taxon>
        <taxon>Arthropoda</taxon>
        <taxon>Hexapoda</taxon>
        <taxon>Insecta</taxon>
        <taxon>Pterygota</taxon>
        <taxon>Neoptera</taxon>
        <taxon>Endopterygota</taxon>
        <taxon>Lepidoptera</taxon>
        <taxon>Glossata</taxon>
        <taxon>Ditrysia</taxon>
        <taxon>Papilionoidea</taxon>
        <taxon>Papilionidae</taxon>
        <taxon>Papilioninae</taxon>
        <taxon>Papilio</taxon>
    </lineage>
</organism>
<keyword evidence="12" id="KW-1185">Reference proteome</keyword>
<accession>A0A0N0PAV7</accession>
<feature type="compositionally biased region" description="Basic and acidic residues" evidence="9">
    <location>
        <begin position="1521"/>
        <end position="1530"/>
    </location>
</feature>
<evidence type="ECO:0000256" key="6">
    <source>
        <dbReference type="ARBA" id="ARBA00023002"/>
    </source>
</evidence>
<keyword evidence="6" id="KW-0560">Oxidoreductase</keyword>
<dbReference type="PANTHER" id="PTHR11475">
    <property type="entry name" value="OXIDASE/PEROXIDASE"/>
    <property type="match status" value="1"/>
</dbReference>
<evidence type="ECO:0000313" key="12">
    <source>
        <dbReference type="Proteomes" id="UP000053240"/>
    </source>
</evidence>
<dbReference type="PRINTS" id="PR00457">
    <property type="entry name" value="ANPEROXIDASE"/>
</dbReference>
<keyword evidence="2" id="KW-0964">Secreted</keyword>
<feature type="compositionally biased region" description="Low complexity" evidence="9">
    <location>
        <begin position="1096"/>
        <end position="1105"/>
    </location>
</feature>
<name>A0A0N0PAV7_PAPMA</name>
<dbReference type="FunFam" id="1.10.640.10:FF:000003">
    <property type="entry name" value="chorion peroxidase"/>
    <property type="match status" value="1"/>
</dbReference>
<feature type="region of interest" description="Disordered" evidence="9">
    <location>
        <begin position="256"/>
        <end position="278"/>
    </location>
</feature>
<feature type="compositionally biased region" description="Basic and acidic residues" evidence="9">
    <location>
        <begin position="1243"/>
        <end position="1259"/>
    </location>
</feature>
<keyword evidence="7 8" id="KW-0408">Iron</keyword>
<evidence type="ECO:0000256" key="7">
    <source>
        <dbReference type="ARBA" id="ARBA00023004"/>
    </source>
</evidence>